<dbReference type="GO" id="GO:0005576">
    <property type="term" value="C:extracellular region"/>
    <property type="evidence" value="ECO:0007669"/>
    <property type="project" value="GOC"/>
</dbReference>
<comment type="caution">
    <text evidence="2">The sequence shown here is derived from an EMBL/GenBank/DDBJ whole genome shotgun (WGS) entry which is preliminary data.</text>
</comment>
<feature type="region of interest" description="Disordered" evidence="1">
    <location>
        <begin position="1"/>
        <end position="22"/>
    </location>
</feature>
<sequence>MGPKRPKSGGSSPGGAGPAAKSWEAGLVSARLEEDNWKPSIAFVVGNKIEDEVHTQALSLAVQVPQRKLFSEVSWEGILGQIMEAGSQKGKKVKEVPMYCEVIETAKAILDSGEQLPVTLIGKLLKFQLLCIKQKDLQRRAAEKKAAEEREKEKEKDKGKAKPPGKKEKPPSAKSAGKGGKGKKAEAVPTATTIKKDTTLKRRGEEEEDDKYLDDEPDDGAQYYFIIWGFHNPQLLPVLSELGVSISNVIKISSENYEPLQTYLGAAKLQEESLLTPEVVEAEKRKKAKAIKDLETFWKYLEPILNSGKHGSSLFDVARLHHIVKENTFPTDWTNSDMMLAFGTVLFESMACLMYDCLDWKRQHQHYLENTNFINVPVITKNKQAHLVSPTIPSKKKVQTEEILVPGILPQEEEVSFLPPYVDMRYYNDLLSQIPEEFISIPLIMNCMLEQVIATEEGLTPPSLVVPEPRADGLDHSLAEHIVSILPSLALSESEKKNLYNSFFPNGNEEKTVVPKWPLLLNYHDILSQRLHLLKVQGGLNPKKIEQDMMDKLPLVELLQFPLPPPGNNTKRLARVHELMHYCTSELLSWAEVERAFKVFTFESLRLTGVDDSGLLEGSGVMLGGDYEVSYIPWDNPARFARHLRQLSMVENLFDEKTPNGSVHIEKNDKRGGDGLADPIVNKVKQQRHGPETDLVEIQKTQQRHLTDWSFAEHYEPCLLLQVLHNATQQYRCIDSYYHTQDNSLLIVLHNPMNQHRQCKESWDIAMHSDVGFRNYLELVANSIEDWVTKEETKYQEEKMAKELETLKLAKAMTERPPEDKPCASTSKKTASPKKTKSSTSRLDSKAEVTPELPEKNPFVREGSLKAWKEEHDRLLEEERLREEKKAEKKEKSGGKKKGQSKEIPVPDDSKGSKTKSSKEKSKDETAKISELEEHSTPAPPSEKVYEFLGYNVGEDLIQVSGTSQYLFPTDGGQIQAEKIKFEKGTTLVKMKVVKDRHSFFIHITDPKKNLIESEGQEMSNSLEGQQSETVSQLVGGSQPHIPIGPMPRKLINQKKAVSKFGSFSATLENGIQLSLSYYGATGKAADDTDPNLATILNIPSVHIPTVAPTPVAASTSSGKSNKSLKQKSAKSLQSAKGSHVKLITPPPEESPKQEEKKVEIEPSTPQTQAVPDVPVFQTLNASCSNGLVLTFLGQNSIDLKAESKEAEAKADEANKSETKADEAKEDEAKAEKAKQPTLEILVRQSYPQRVKHSHLYKAVKKPVEQEVSRVITSQGTVVKYMIDGSTQVLFPDGTVIKSPDSVLTSSPAVSTRSSIVETSLQSQPLPKLVPSTDISTKKGKLGHKGSTAPAAKYELPESAVQEPLPTLLQPVDNQLGTWITTIPSGIQVGTKGANRMDLKPLLTYQATDPVNGMVMIMREDKVLMVQKMDDTKIVDHADGTRITTFYQDYEEPFVSEDNEEIGESPQTIRRKVKCIRVENPDFATVITNCEDSTCCTIFGDGTSIIAKPQGTYQVLPSSTGCLFIDDDCSAVYSHEIFNKTQLLCKREEKQAGRYVMKHTSNVICEMLDPEGNLFKVMADGSTSVFIPSIDSDGEEDGCLVPIPKEVHTPVTYGEHAPRFFIVYADGSGTELLRNSDIEEYLALAYGDPATAVLQEPVQECPGVLSITVLRPLTETSPWVMKRESSSIVPPSLQSRNWDTFPPFERKIPGPPFGTHIWKGLCIGSKELTGSPAPVLKCPNVLQIRQLIQYEPVSDELRQKLQLSLKEYIDYILKQEDEMQEMTIKEPRTEEEKGNAADLLKLVMSFPNLEKSSEDLNTRAQIVELYEQAVDSQLQSPPRKTVSKQTEDYWQSFSKDRLTQISHWQTKIEQSRQELDEGRKCLIAIKNRIIPPYFESELGKEFLLKKFPDVDSLSKELPPFPKKEREKPSVETVTEFVRSTSELRAESTGLFVPTSDSPHSLNPQTHSPSAQTEVSSRAEVGTAVCTSGIPFRSHTQSLLVDAAGQPRKEKVKLPLSIQGCKPESVPNEKVEDPVGGKVNTSSVATATKHLCGFHLIPPKVIFGVLKEGCTYAATATLKNVGVDFIRFRVKQPPPSTGLRVIYTPGPVAAGLQAELEIEIYAMAIGVEGTEGSGEISHRIEILTERETLFLPVEATVLTGDIYERRPQGYPEGGQAATVRLVSTSPTPRFRIILPHKLPG</sequence>
<protein>
    <recommendedName>
        <fullName evidence="4">Sperm-associated antigen 17</fullName>
    </recommendedName>
</protein>
<evidence type="ECO:0008006" key="4">
    <source>
        <dbReference type="Google" id="ProtNLM"/>
    </source>
</evidence>
<dbReference type="OrthoDB" id="10257153at2759"/>
<dbReference type="GO" id="GO:0003351">
    <property type="term" value="P:epithelial cilium movement involved in extracellular fluid movement"/>
    <property type="evidence" value="ECO:0007669"/>
    <property type="project" value="TreeGrafter"/>
</dbReference>
<keyword evidence="3" id="KW-1185">Reference proteome</keyword>
<accession>A0A9D4BC16</accession>
<evidence type="ECO:0000313" key="2">
    <source>
        <dbReference type="EMBL" id="KAH1187469.1"/>
    </source>
</evidence>
<feature type="region of interest" description="Disordered" evidence="1">
    <location>
        <begin position="1327"/>
        <end position="1350"/>
    </location>
</feature>
<feature type="compositionally biased region" description="Basic and acidic residues" evidence="1">
    <location>
        <begin position="1150"/>
        <end position="1161"/>
    </location>
</feature>
<dbReference type="InterPro" id="IPR026173">
    <property type="entry name" value="SPAG17"/>
</dbReference>
<evidence type="ECO:0000256" key="1">
    <source>
        <dbReference type="SAM" id="MobiDB-lite"/>
    </source>
</evidence>
<feature type="compositionally biased region" description="Basic and acidic residues" evidence="1">
    <location>
        <begin position="879"/>
        <end position="894"/>
    </location>
</feature>
<feature type="compositionally biased region" description="Basic and acidic residues" evidence="1">
    <location>
        <begin position="812"/>
        <end position="822"/>
    </location>
</feature>
<feature type="compositionally biased region" description="Basic and acidic residues" evidence="1">
    <location>
        <begin position="843"/>
        <end position="865"/>
    </location>
</feature>
<feature type="region of interest" description="Disordered" evidence="1">
    <location>
        <begin position="1110"/>
        <end position="1172"/>
    </location>
</feature>
<dbReference type="EMBL" id="JAHDVG010000463">
    <property type="protein sequence ID" value="KAH1187469.1"/>
    <property type="molecule type" value="Genomic_DNA"/>
</dbReference>
<feature type="region of interest" description="Disordered" evidence="1">
    <location>
        <begin position="812"/>
        <end position="865"/>
    </location>
</feature>
<organism evidence="2 3">
    <name type="scientific">Mauremys mutica</name>
    <name type="common">yellowpond turtle</name>
    <dbReference type="NCBI Taxonomy" id="74926"/>
    <lineage>
        <taxon>Eukaryota</taxon>
        <taxon>Metazoa</taxon>
        <taxon>Chordata</taxon>
        <taxon>Craniata</taxon>
        <taxon>Vertebrata</taxon>
        <taxon>Euteleostomi</taxon>
        <taxon>Archelosauria</taxon>
        <taxon>Testudinata</taxon>
        <taxon>Testudines</taxon>
        <taxon>Cryptodira</taxon>
        <taxon>Durocryptodira</taxon>
        <taxon>Testudinoidea</taxon>
        <taxon>Geoemydidae</taxon>
        <taxon>Geoemydinae</taxon>
        <taxon>Mauremys</taxon>
    </lineage>
</organism>
<feature type="compositionally biased region" description="Basic and acidic residues" evidence="1">
    <location>
        <begin position="194"/>
        <end position="205"/>
    </location>
</feature>
<name>A0A9D4BC16_9SAUR</name>
<gene>
    <name evidence="2" type="ORF">KIL84_020218</name>
</gene>
<dbReference type="GO" id="GO:1904158">
    <property type="term" value="P:axonemal central apparatus assembly"/>
    <property type="evidence" value="ECO:0007669"/>
    <property type="project" value="TreeGrafter"/>
</dbReference>
<dbReference type="Pfam" id="PF14874">
    <property type="entry name" value="PapD-like"/>
    <property type="match status" value="1"/>
</dbReference>
<feature type="compositionally biased region" description="Basic and acidic residues" evidence="1">
    <location>
        <begin position="143"/>
        <end position="171"/>
    </location>
</feature>
<dbReference type="PANTHER" id="PTHR21963:SF1">
    <property type="entry name" value="SPERM-ASSOCIATED ANTIGEN 17"/>
    <property type="match status" value="1"/>
</dbReference>
<dbReference type="PANTHER" id="PTHR21963">
    <property type="entry name" value="PF6"/>
    <property type="match status" value="1"/>
</dbReference>
<feature type="compositionally biased region" description="Basic and acidic residues" evidence="1">
    <location>
        <begin position="908"/>
        <end position="936"/>
    </location>
</feature>
<feature type="region of interest" description="Disordered" evidence="1">
    <location>
        <begin position="1208"/>
        <end position="1235"/>
    </location>
</feature>
<feature type="compositionally biased region" description="Acidic residues" evidence="1">
    <location>
        <begin position="206"/>
        <end position="215"/>
    </location>
</feature>
<feature type="compositionally biased region" description="Polar residues" evidence="1">
    <location>
        <begin position="1954"/>
        <end position="1975"/>
    </location>
</feature>
<reference evidence="2" key="1">
    <citation type="submission" date="2021-09" db="EMBL/GenBank/DDBJ databases">
        <title>The genome of Mauremys mutica provides insights into the evolution of semi-aquatic lifestyle.</title>
        <authorList>
            <person name="Gong S."/>
            <person name="Gao Y."/>
        </authorList>
    </citation>
    <scope>NUCLEOTIDE SEQUENCE</scope>
    <source>
        <strain evidence="2">MM-2020</strain>
        <tissue evidence="2">Muscle</tissue>
    </source>
</reference>
<dbReference type="Proteomes" id="UP000827986">
    <property type="component" value="Unassembled WGS sequence"/>
</dbReference>
<feature type="region of interest" description="Disordered" evidence="1">
    <location>
        <begin position="143"/>
        <end position="215"/>
    </location>
</feature>
<feature type="region of interest" description="Disordered" evidence="1">
    <location>
        <begin position="1953"/>
        <end position="1975"/>
    </location>
</feature>
<proteinExistence type="predicted"/>
<evidence type="ECO:0000313" key="3">
    <source>
        <dbReference type="Proteomes" id="UP000827986"/>
    </source>
</evidence>
<dbReference type="GO" id="GO:1990716">
    <property type="term" value="C:axonemal central apparatus"/>
    <property type="evidence" value="ECO:0007669"/>
    <property type="project" value="TreeGrafter"/>
</dbReference>
<feature type="region of interest" description="Disordered" evidence="1">
    <location>
        <begin position="879"/>
        <end position="943"/>
    </location>
</feature>